<evidence type="ECO:0000256" key="5">
    <source>
        <dbReference type="ARBA" id="ARBA00023186"/>
    </source>
</evidence>
<dbReference type="InterPro" id="IPR013783">
    <property type="entry name" value="Ig-like_fold"/>
</dbReference>
<evidence type="ECO:0000313" key="9">
    <source>
        <dbReference type="Proteomes" id="UP001500171"/>
    </source>
</evidence>
<reference evidence="9" key="1">
    <citation type="journal article" date="2019" name="Int. J. Syst. Evol. Microbiol.">
        <title>The Global Catalogue of Microorganisms (GCM) 10K type strain sequencing project: providing services to taxonomists for standard genome sequencing and annotation.</title>
        <authorList>
            <consortium name="The Broad Institute Genomics Platform"/>
            <consortium name="The Broad Institute Genome Sequencing Center for Infectious Disease"/>
            <person name="Wu L."/>
            <person name="Ma J."/>
        </authorList>
    </citation>
    <scope>NUCLEOTIDE SEQUENCE [LARGE SCALE GENOMIC DNA]</scope>
    <source>
        <strain evidence="9">JCM 18050</strain>
    </source>
</reference>
<dbReference type="InterPro" id="IPR001829">
    <property type="entry name" value="Pili_assmbl_chaperone_bac"/>
</dbReference>
<evidence type="ECO:0000256" key="4">
    <source>
        <dbReference type="ARBA" id="ARBA00022764"/>
    </source>
</evidence>
<keyword evidence="5" id="KW-0143">Chaperone</keyword>
<sequence length="221" mass="25096">MGTRIIYNSKNKSVDVNLKNQSDFPYVVQAWFDDGDPSITPNDKTNVPFFATPPIFKVQPNTTQIVRIAYTNTQQLPQDRESVFYFNFLQIPPSNVGDAVQSNKNKMLVMLKSRVKLFYRPDGLAGKPDDLLKKLQIKKITSGKNLSIEISNPSPFYASFGEVSFTTNNKKTYQAQSDMIEPFGRKTFTFKNVAMNENGSVKVTFINDQGARLSEHYLLEK</sequence>
<dbReference type="InterPro" id="IPR008962">
    <property type="entry name" value="PapD-like_sf"/>
</dbReference>
<dbReference type="Pfam" id="PF02753">
    <property type="entry name" value="PapD_C"/>
    <property type="match status" value="1"/>
</dbReference>
<organism evidence="8 9">
    <name type="scientific">Orbus sasakiae</name>
    <dbReference type="NCBI Taxonomy" id="1078475"/>
    <lineage>
        <taxon>Bacteria</taxon>
        <taxon>Pseudomonadati</taxon>
        <taxon>Pseudomonadota</taxon>
        <taxon>Gammaproteobacteria</taxon>
        <taxon>Orbales</taxon>
        <taxon>Orbaceae</taxon>
        <taxon>Orbus</taxon>
    </lineage>
</organism>
<dbReference type="InterPro" id="IPR016148">
    <property type="entry name" value="Pili_assmbl_chaperone_C"/>
</dbReference>
<keyword evidence="4" id="KW-0574">Periplasm</keyword>
<protein>
    <submittedName>
        <fullName evidence="8">Fimbrial biogenesis chaperone StbB</fullName>
    </submittedName>
</protein>
<dbReference type="Gene3D" id="2.60.40.10">
    <property type="entry name" value="Immunoglobulins"/>
    <property type="match status" value="2"/>
</dbReference>
<evidence type="ECO:0000259" key="6">
    <source>
        <dbReference type="Pfam" id="PF00345"/>
    </source>
</evidence>
<keyword evidence="3" id="KW-0732">Signal</keyword>
<dbReference type="InterPro" id="IPR050643">
    <property type="entry name" value="Periplasmic_pilus_chap"/>
</dbReference>
<feature type="domain" description="Pili assembly chaperone N-terminal" evidence="6">
    <location>
        <begin position="2"/>
        <end position="124"/>
    </location>
</feature>
<evidence type="ECO:0000256" key="2">
    <source>
        <dbReference type="ARBA" id="ARBA00007399"/>
    </source>
</evidence>
<accession>A0ABP9N1N3</accession>
<proteinExistence type="inferred from homology"/>
<dbReference type="SUPFAM" id="SSF49584">
    <property type="entry name" value="Periplasmic chaperone C-domain"/>
    <property type="match status" value="1"/>
</dbReference>
<evidence type="ECO:0000313" key="8">
    <source>
        <dbReference type="EMBL" id="GAA5105046.1"/>
    </source>
</evidence>
<dbReference type="PRINTS" id="PR00969">
    <property type="entry name" value="CHAPERONPILI"/>
</dbReference>
<comment type="similarity">
    <text evidence="2">Belongs to the periplasmic pilus chaperone family.</text>
</comment>
<evidence type="ECO:0000256" key="1">
    <source>
        <dbReference type="ARBA" id="ARBA00004418"/>
    </source>
</evidence>
<feature type="domain" description="Pili assembly chaperone C-terminal" evidence="7">
    <location>
        <begin position="150"/>
        <end position="212"/>
    </location>
</feature>
<keyword evidence="9" id="KW-1185">Reference proteome</keyword>
<evidence type="ECO:0000259" key="7">
    <source>
        <dbReference type="Pfam" id="PF02753"/>
    </source>
</evidence>
<name>A0ABP9N1N3_9GAMM</name>
<comment type="caution">
    <text evidence="8">The sequence shown here is derived from an EMBL/GenBank/DDBJ whole genome shotgun (WGS) entry which is preliminary data.</text>
</comment>
<dbReference type="EMBL" id="BAABHY010000001">
    <property type="protein sequence ID" value="GAA5105046.1"/>
    <property type="molecule type" value="Genomic_DNA"/>
</dbReference>
<gene>
    <name evidence="8" type="primary">stbB_1</name>
    <name evidence="8" type="ORF">GCM10023211_03460</name>
</gene>
<dbReference type="PANTHER" id="PTHR30251:SF25">
    <property type="entry name" value="FIMBRIAE CHAPARONE"/>
    <property type="match status" value="1"/>
</dbReference>
<dbReference type="SUPFAM" id="SSF49354">
    <property type="entry name" value="PapD-like"/>
    <property type="match status" value="1"/>
</dbReference>
<dbReference type="Proteomes" id="UP001500171">
    <property type="component" value="Unassembled WGS sequence"/>
</dbReference>
<dbReference type="InterPro" id="IPR016147">
    <property type="entry name" value="Pili_assmbl_chaperone_N"/>
</dbReference>
<comment type="subcellular location">
    <subcellularLocation>
        <location evidence="1">Periplasm</location>
    </subcellularLocation>
</comment>
<evidence type="ECO:0000256" key="3">
    <source>
        <dbReference type="ARBA" id="ARBA00022729"/>
    </source>
</evidence>
<dbReference type="InterPro" id="IPR036316">
    <property type="entry name" value="Pili_assmbl_chap_C_dom_sf"/>
</dbReference>
<dbReference type="Pfam" id="PF00345">
    <property type="entry name" value="PapD_N"/>
    <property type="match status" value="1"/>
</dbReference>
<dbReference type="PANTHER" id="PTHR30251">
    <property type="entry name" value="PILUS ASSEMBLY CHAPERONE"/>
    <property type="match status" value="1"/>
</dbReference>